<dbReference type="AlphaFoldDB" id="A0A5P2UTS5"/>
<dbReference type="EMBL" id="CP023701">
    <property type="protein sequence ID" value="QEU82280.1"/>
    <property type="molecule type" value="Genomic_DNA"/>
</dbReference>
<dbReference type="InterPro" id="IPR027575">
    <property type="entry name" value="LD_lanti_pre"/>
</dbReference>
<protein>
    <submittedName>
        <fullName evidence="2">FxLD family lantipeptide</fullName>
    </submittedName>
</protein>
<organism evidence="2 3">
    <name type="scientific">Streptomyces subrutilus</name>
    <dbReference type="NCBI Taxonomy" id="36818"/>
    <lineage>
        <taxon>Bacteria</taxon>
        <taxon>Bacillati</taxon>
        <taxon>Actinomycetota</taxon>
        <taxon>Actinomycetes</taxon>
        <taxon>Kitasatosporales</taxon>
        <taxon>Streptomycetaceae</taxon>
        <taxon>Streptomyces</taxon>
    </lineage>
</organism>
<dbReference type="Proteomes" id="UP000326831">
    <property type="component" value="Chromosome"/>
</dbReference>
<dbReference type="KEGG" id="ssub:CP968_32000"/>
<accession>A0A5P2UTS5</accession>
<reference evidence="1" key="1">
    <citation type="journal article" date="2014" name="Int. J. Syst. Evol. Microbiol.">
        <title>Complete genome sequence of Corynebacterium casei LMG S-19264T (=DSM 44701T), isolated from a smear-ripened cheese.</title>
        <authorList>
            <consortium name="US DOE Joint Genome Institute (JGI-PGF)"/>
            <person name="Walter F."/>
            <person name="Albersmeier A."/>
            <person name="Kalinowski J."/>
            <person name="Ruckert C."/>
        </authorList>
    </citation>
    <scope>NUCLEOTIDE SEQUENCE</scope>
    <source>
        <strain evidence="1">JCM 4834</strain>
    </source>
</reference>
<dbReference type="Proteomes" id="UP000634660">
    <property type="component" value="Unassembled WGS sequence"/>
</dbReference>
<reference evidence="1" key="3">
    <citation type="submission" date="2020-09" db="EMBL/GenBank/DDBJ databases">
        <authorList>
            <person name="Sun Q."/>
            <person name="Ohkuma M."/>
        </authorList>
    </citation>
    <scope>NUCLEOTIDE SEQUENCE</scope>
    <source>
        <strain evidence="1">JCM 4834</strain>
    </source>
</reference>
<gene>
    <name evidence="2" type="primary">fxlA</name>
    <name evidence="2" type="ORF">CP968_32000</name>
    <name evidence="1" type="ORF">GCM10010371_67310</name>
</gene>
<dbReference type="EMBL" id="BMVX01000047">
    <property type="protein sequence ID" value="GGZ98122.1"/>
    <property type="molecule type" value="Genomic_DNA"/>
</dbReference>
<sequence>MAIMTNGLAPADGEFDLDVTLVESAPVISKRDTSEGGCGATCGGHSCTSGVV</sequence>
<evidence type="ECO:0000313" key="3">
    <source>
        <dbReference type="Proteomes" id="UP000326831"/>
    </source>
</evidence>
<dbReference type="NCBIfam" id="TIGR04363">
    <property type="entry name" value="LD_lanti_pre"/>
    <property type="match status" value="1"/>
</dbReference>
<reference evidence="2 3" key="2">
    <citation type="submission" date="2017-09" db="EMBL/GenBank/DDBJ databases">
        <authorList>
            <person name="Lee N."/>
            <person name="Cho B.-K."/>
        </authorList>
    </citation>
    <scope>NUCLEOTIDE SEQUENCE [LARGE SCALE GENOMIC DNA]</scope>
    <source>
        <strain evidence="2 3">ATCC 27467</strain>
    </source>
</reference>
<name>A0A5P2UTS5_9ACTN</name>
<proteinExistence type="predicted"/>
<dbReference type="RefSeq" id="WP_150521293.1">
    <property type="nucleotide sequence ID" value="NZ_BMVX01000047.1"/>
</dbReference>
<evidence type="ECO:0000313" key="1">
    <source>
        <dbReference type="EMBL" id="GGZ98122.1"/>
    </source>
</evidence>
<keyword evidence="3" id="KW-1185">Reference proteome</keyword>
<evidence type="ECO:0000313" key="2">
    <source>
        <dbReference type="EMBL" id="QEU82280.1"/>
    </source>
</evidence>